<dbReference type="SUPFAM" id="SSF103473">
    <property type="entry name" value="MFS general substrate transporter"/>
    <property type="match status" value="1"/>
</dbReference>
<feature type="transmembrane region" description="Helical" evidence="6">
    <location>
        <begin position="516"/>
        <end position="535"/>
    </location>
</feature>
<dbReference type="PRINTS" id="PR01036">
    <property type="entry name" value="TCRTETB"/>
</dbReference>
<feature type="transmembrane region" description="Helical" evidence="6">
    <location>
        <begin position="439"/>
        <end position="462"/>
    </location>
</feature>
<feature type="transmembrane region" description="Helical" evidence="6">
    <location>
        <begin position="46"/>
        <end position="72"/>
    </location>
</feature>
<feature type="transmembrane region" description="Helical" evidence="6">
    <location>
        <begin position="113"/>
        <end position="131"/>
    </location>
</feature>
<feature type="transmembrane region" description="Helical" evidence="6">
    <location>
        <begin position="377"/>
        <end position="397"/>
    </location>
</feature>
<reference evidence="8" key="1">
    <citation type="submission" date="2020-06" db="EMBL/GenBank/DDBJ databases">
        <authorList>
            <person name="Onetto C."/>
        </authorList>
    </citation>
    <scope>NUCLEOTIDE SEQUENCE</scope>
</reference>
<accession>A0A9N8PKX7</accession>
<gene>
    <name evidence="8" type="ORF">AWRI4233_LOCUS7883</name>
</gene>
<feature type="transmembrane region" description="Helical" evidence="6">
    <location>
        <begin position="241"/>
        <end position="262"/>
    </location>
</feature>
<dbReference type="PANTHER" id="PTHR23501:SF59">
    <property type="entry name" value="MAJOR FACILITATOR SUPERFAMILY (MFS) PROFILE DOMAIN-CONTAINING PROTEIN-RELATED"/>
    <property type="match status" value="1"/>
</dbReference>
<feature type="transmembrane region" description="Helical" evidence="6">
    <location>
        <begin position="173"/>
        <end position="193"/>
    </location>
</feature>
<feature type="transmembrane region" description="Helical" evidence="6">
    <location>
        <begin position="312"/>
        <end position="331"/>
    </location>
</feature>
<dbReference type="Gene3D" id="1.20.1250.20">
    <property type="entry name" value="MFS general substrate transporter like domains"/>
    <property type="match status" value="1"/>
</dbReference>
<evidence type="ECO:0000256" key="4">
    <source>
        <dbReference type="ARBA" id="ARBA00023136"/>
    </source>
</evidence>
<dbReference type="PROSITE" id="PS50850">
    <property type="entry name" value="MFS"/>
    <property type="match status" value="1"/>
</dbReference>
<sequence length="563" mass="60591">GIMSAVEHDERSSITNMEDKSSLPYSPSHDDLSPGGEFEPDLRFRLAWVSLLIVVLMAALDATSLSVALAKIAHVLNGSAIESFWAGTSFLLTSTVFQPVFGSISGLFGRKPLLYVSLVLFFIGAIVASVAPRGHGMAVLLAGRSIQGIGGGGIIVLSEIIPTDLVPLKVRGNYMSMVGAMWAIGSVSGPLMGGGFATNDTNWRWIFRINIPFVVIGGLMITLFLKLNKISGTTLDKLRRIDYLGIVVFVASVTSFLIPLTWGGVMYEWSSWRVLIPLLVGAAGLVFFVVWEEKFAVGPFIPLVIVKSVNNAAVYLGTFLHGMILWCMLYYQPLYFEAVKGYSPILSGVALFPATFTIAPASMVVGILVTKTGRYRWSIWGGFFFATLGFGLQYMLAPDTPTVAWVFYSIITGVGTGLLFPGLMFGVQAATDESIVAPAMTLFTFLRTFGQAVGVAIGGVIFQNELKKQIMSHALIAANASEWANNSSALVEILGHMQEGPAKAALVQSYADALKVVWVTCCALAGAGLVASFFIKGHSIDRDLKSEQQFASKDKKVTLTQDV</sequence>
<feature type="transmembrane region" description="Helical" evidence="6">
    <location>
        <begin position="274"/>
        <end position="291"/>
    </location>
</feature>
<dbReference type="Gene3D" id="1.20.1720.10">
    <property type="entry name" value="Multidrug resistance protein D"/>
    <property type="match status" value="1"/>
</dbReference>
<evidence type="ECO:0000259" key="7">
    <source>
        <dbReference type="PROSITE" id="PS50850"/>
    </source>
</evidence>
<evidence type="ECO:0000313" key="8">
    <source>
        <dbReference type="EMBL" id="CAD0099059.1"/>
    </source>
</evidence>
<dbReference type="GO" id="GO:0005886">
    <property type="term" value="C:plasma membrane"/>
    <property type="evidence" value="ECO:0007669"/>
    <property type="project" value="TreeGrafter"/>
</dbReference>
<evidence type="ECO:0000256" key="5">
    <source>
        <dbReference type="SAM" id="MobiDB-lite"/>
    </source>
</evidence>
<evidence type="ECO:0000256" key="1">
    <source>
        <dbReference type="ARBA" id="ARBA00004141"/>
    </source>
</evidence>
<feature type="region of interest" description="Disordered" evidence="5">
    <location>
        <begin position="1"/>
        <end position="34"/>
    </location>
</feature>
<dbReference type="Pfam" id="PF07690">
    <property type="entry name" value="MFS_1"/>
    <property type="match status" value="2"/>
</dbReference>
<comment type="subcellular location">
    <subcellularLocation>
        <location evidence="1">Membrane</location>
        <topology evidence="1">Multi-pass membrane protein</topology>
    </subcellularLocation>
</comment>
<proteinExistence type="predicted"/>
<feature type="transmembrane region" description="Helical" evidence="6">
    <location>
        <begin position="137"/>
        <end position="161"/>
    </location>
</feature>
<protein>
    <recommendedName>
        <fullName evidence="7">Major facilitator superfamily (MFS) profile domain-containing protein</fullName>
    </recommendedName>
</protein>
<dbReference type="InterPro" id="IPR036259">
    <property type="entry name" value="MFS_trans_sf"/>
</dbReference>
<dbReference type="AlphaFoldDB" id="A0A9N8PKX7"/>
<dbReference type="OrthoDB" id="2351791at2759"/>
<keyword evidence="3 6" id="KW-1133">Transmembrane helix</keyword>
<dbReference type="PANTHER" id="PTHR23501">
    <property type="entry name" value="MAJOR FACILITATOR SUPERFAMILY"/>
    <property type="match status" value="1"/>
</dbReference>
<keyword evidence="4 6" id="KW-0472">Membrane</keyword>
<feature type="transmembrane region" description="Helical" evidence="6">
    <location>
        <begin position="351"/>
        <end position="370"/>
    </location>
</feature>
<organism evidence="8 9">
    <name type="scientific">Aureobasidium mustum</name>
    <dbReference type="NCBI Taxonomy" id="2773714"/>
    <lineage>
        <taxon>Eukaryota</taxon>
        <taxon>Fungi</taxon>
        <taxon>Dikarya</taxon>
        <taxon>Ascomycota</taxon>
        <taxon>Pezizomycotina</taxon>
        <taxon>Dothideomycetes</taxon>
        <taxon>Dothideomycetidae</taxon>
        <taxon>Dothideales</taxon>
        <taxon>Saccotheciaceae</taxon>
        <taxon>Aureobasidium</taxon>
    </lineage>
</organism>
<keyword evidence="9" id="KW-1185">Reference proteome</keyword>
<dbReference type="InterPro" id="IPR020846">
    <property type="entry name" value="MFS_dom"/>
</dbReference>
<comment type="caution">
    <text evidence="8">The sequence shown here is derived from an EMBL/GenBank/DDBJ whole genome shotgun (WGS) entry which is preliminary data.</text>
</comment>
<feature type="compositionally biased region" description="Basic and acidic residues" evidence="5">
    <location>
        <begin position="1"/>
        <end position="21"/>
    </location>
</feature>
<dbReference type="InterPro" id="IPR011701">
    <property type="entry name" value="MFS"/>
</dbReference>
<dbReference type="Proteomes" id="UP000714618">
    <property type="component" value="Unassembled WGS sequence"/>
</dbReference>
<feature type="domain" description="Major facilitator superfamily (MFS) profile" evidence="7">
    <location>
        <begin position="47"/>
        <end position="540"/>
    </location>
</feature>
<evidence type="ECO:0000313" key="9">
    <source>
        <dbReference type="Proteomes" id="UP000714618"/>
    </source>
</evidence>
<feature type="transmembrane region" description="Helical" evidence="6">
    <location>
        <begin position="403"/>
        <end position="427"/>
    </location>
</feature>
<feature type="transmembrane region" description="Helical" evidence="6">
    <location>
        <begin position="84"/>
        <end position="101"/>
    </location>
</feature>
<evidence type="ECO:0000256" key="6">
    <source>
        <dbReference type="SAM" id="Phobius"/>
    </source>
</evidence>
<evidence type="ECO:0000256" key="3">
    <source>
        <dbReference type="ARBA" id="ARBA00022989"/>
    </source>
</evidence>
<feature type="non-terminal residue" evidence="8">
    <location>
        <position position="563"/>
    </location>
</feature>
<dbReference type="EMBL" id="CAIJEO010000010">
    <property type="protein sequence ID" value="CAD0099059.1"/>
    <property type="molecule type" value="Genomic_DNA"/>
</dbReference>
<feature type="transmembrane region" description="Helical" evidence="6">
    <location>
        <begin position="205"/>
        <end position="225"/>
    </location>
</feature>
<evidence type="ECO:0000256" key="2">
    <source>
        <dbReference type="ARBA" id="ARBA00022692"/>
    </source>
</evidence>
<keyword evidence="2 6" id="KW-0812">Transmembrane</keyword>
<name>A0A9N8PKX7_9PEZI</name>
<dbReference type="GO" id="GO:0022857">
    <property type="term" value="F:transmembrane transporter activity"/>
    <property type="evidence" value="ECO:0007669"/>
    <property type="project" value="InterPro"/>
</dbReference>